<evidence type="ECO:0000256" key="4">
    <source>
        <dbReference type="ARBA" id="ARBA00022452"/>
    </source>
</evidence>
<evidence type="ECO:0000256" key="7">
    <source>
        <dbReference type="ARBA" id="ARBA00023237"/>
    </source>
</evidence>
<dbReference type="RefSeq" id="WP_130233313.1">
    <property type="nucleotide sequence ID" value="NZ_BMEF01000008.1"/>
</dbReference>
<comment type="similarity">
    <text evidence="2">Belongs to the outer membrane factor (OMF) (TC 1.B.17) family.</text>
</comment>
<keyword evidence="4" id="KW-1134">Transmembrane beta strand</keyword>
<keyword evidence="6" id="KW-0472">Membrane</keyword>
<accession>A0A5C2HA41</accession>
<dbReference type="GO" id="GO:0015562">
    <property type="term" value="F:efflux transmembrane transporter activity"/>
    <property type="evidence" value="ECO:0007669"/>
    <property type="project" value="InterPro"/>
</dbReference>
<dbReference type="PANTHER" id="PTHR30026">
    <property type="entry name" value="OUTER MEMBRANE PROTEIN TOLC"/>
    <property type="match status" value="1"/>
</dbReference>
<comment type="subcellular location">
    <subcellularLocation>
        <location evidence="1">Cell outer membrane</location>
    </subcellularLocation>
</comment>
<dbReference type="InterPro" id="IPR003423">
    <property type="entry name" value="OMP_efflux"/>
</dbReference>
<dbReference type="AlphaFoldDB" id="A0A5C2HA41"/>
<reference evidence="8 9" key="3">
    <citation type="submission" date="2019-09" db="EMBL/GenBank/DDBJ databases">
        <title>Taxonomic note: a critical rebuttal of the proposed division of the genus Arcobacter into six genera, emended descriptions of Arcobacter anaerophilus and the genus Arcobacter, and an assessment of genus-level boundaries for Epsilonproteobacteria using in silico genomic comparator tools.</title>
        <authorList>
            <person name="On S.L.W."/>
            <person name="Miller W.G."/>
            <person name="Biggs P."/>
            <person name="Cornelius A."/>
            <person name="Vandamme P."/>
        </authorList>
    </citation>
    <scope>NUCLEOTIDE SEQUENCE [LARGE SCALE GENOMIC DNA]</scope>
    <source>
        <strain evidence="8 9">LMG 26638</strain>
    </source>
</reference>
<evidence type="ECO:0000256" key="5">
    <source>
        <dbReference type="ARBA" id="ARBA00022692"/>
    </source>
</evidence>
<dbReference type="Pfam" id="PF02321">
    <property type="entry name" value="OEP"/>
    <property type="match status" value="2"/>
</dbReference>
<evidence type="ECO:0000256" key="3">
    <source>
        <dbReference type="ARBA" id="ARBA00022448"/>
    </source>
</evidence>
<proteinExistence type="inferred from homology"/>
<reference evidence="8 9" key="2">
    <citation type="submission" date="2019-09" db="EMBL/GenBank/DDBJ databases">
        <title>Complete genome sequencing of four Arcobacter species reveals a diverse suite of mobile elements.</title>
        <authorList>
            <person name="Miller W.G."/>
            <person name="Yee E."/>
            <person name="Bono J.L."/>
        </authorList>
    </citation>
    <scope>NUCLEOTIDE SEQUENCE [LARGE SCALE GENOMIC DNA]</scope>
    <source>
        <strain evidence="8 9">LMG 26638</strain>
    </source>
</reference>
<organism evidence="8 9">
    <name type="scientific">Malaciobacter pacificus</name>
    <dbReference type="NCBI Taxonomy" id="1080223"/>
    <lineage>
        <taxon>Bacteria</taxon>
        <taxon>Pseudomonadati</taxon>
        <taxon>Campylobacterota</taxon>
        <taxon>Epsilonproteobacteria</taxon>
        <taxon>Campylobacterales</taxon>
        <taxon>Arcobacteraceae</taxon>
        <taxon>Malaciobacter</taxon>
    </lineage>
</organism>
<evidence type="ECO:0000256" key="2">
    <source>
        <dbReference type="ARBA" id="ARBA00007613"/>
    </source>
</evidence>
<dbReference type="GO" id="GO:1990281">
    <property type="term" value="C:efflux pump complex"/>
    <property type="evidence" value="ECO:0007669"/>
    <property type="project" value="TreeGrafter"/>
</dbReference>
<dbReference type="Proteomes" id="UP000322726">
    <property type="component" value="Chromosome"/>
</dbReference>
<evidence type="ECO:0000313" key="9">
    <source>
        <dbReference type="Proteomes" id="UP000322726"/>
    </source>
</evidence>
<gene>
    <name evidence="8" type="ORF">APAC_1256</name>
</gene>
<dbReference type="SUPFAM" id="SSF56954">
    <property type="entry name" value="Outer membrane efflux proteins (OEP)"/>
    <property type="match status" value="1"/>
</dbReference>
<dbReference type="PANTHER" id="PTHR30026:SF20">
    <property type="entry name" value="OUTER MEMBRANE PROTEIN TOLC"/>
    <property type="match status" value="1"/>
</dbReference>
<dbReference type="Gene3D" id="1.20.1600.10">
    <property type="entry name" value="Outer membrane efflux proteins (OEP)"/>
    <property type="match status" value="1"/>
</dbReference>
<evidence type="ECO:0000256" key="1">
    <source>
        <dbReference type="ARBA" id="ARBA00004442"/>
    </source>
</evidence>
<dbReference type="OrthoDB" id="5372171at2"/>
<reference evidence="9" key="1">
    <citation type="submission" date="2019-09" db="EMBL/GenBank/DDBJ databases">
        <title>Complete genome sequencing of four Arcobacter species reveals a diverse suite of mobile elements.</title>
        <authorList>
            <person name="On S.L.W."/>
            <person name="Miller W.G."/>
            <person name="Biggs P."/>
            <person name="Cornelius A."/>
            <person name="Vandamme P."/>
        </authorList>
    </citation>
    <scope>NUCLEOTIDE SEQUENCE [LARGE SCALE GENOMIC DNA]</scope>
    <source>
        <strain evidence="9">LMG 26638</strain>
    </source>
</reference>
<keyword evidence="7" id="KW-0998">Cell outer membrane</keyword>
<dbReference type="GO" id="GO:0009279">
    <property type="term" value="C:cell outer membrane"/>
    <property type="evidence" value="ECO:0007669"/>
    <property type="project" value="UniProtKB-SubCell"/>
</dbReference>
<protein>
    <submittedName>
        <fullName evidence="8">RND family efflux system, outer membrane channel protein, TolC family</fullName>
    </submittedName>
</protein>
<keyword evidence="9" id="KW-1185">Reference proteome</keyword>
<dbReference type="InterPro" id="IPR051906">
    <property type="entry name" value="TolC-like"/>
</dbReference>
<evidence type="ECO:0000313" key="8">
    <source>
        <dbReference type="EMBL" id="QEP34375.1"/>
    </source>
</evidence>
<sequence>MHKIYLSLLLASLTYSQTISFDEALDMTLKNNKDLKNQKLQIENSKLDIKSVDSFSYGKLALSEEISRTNHPGYVFNSKLSSREASFNDFGALQFQTPADINVIPDNLNNPDTRNNFNTKVTYDIPLFTGFKLSNQKDILKLQQKAQELKYNLNEKELSYEVLKAYNGAVVAKEFINATQKAKEAIELVVKGATAFHNEGLVTKIDVKQAKVHKLNVNSHLIEAQNKFELALAYLRFLTSNDEIKDVKDLKNISNGEYDLERLYKVALKNRDEVKMQDIQKNALKKSIDVANAEYYPNIYTHLEYGFNDDKFTLDSDKDYYMAMLGVNFTLFDANRSVQKEKSKIEYQKATINDEKLKDAIKLELNNAILTLKAKEKILKEKLEAKNLASEVFEQSKLMYKNHLIPMTSLLEQEANLRNNEAQLIVAKYEKSLALAKLKLVLGNKL</sequence>
<evidence type="ECO:0000256" key="6">
    <source>
        <dbReference type="ARBA" id="ARBA00023136"/>
    </source>
</evidence>
<dbReference type="GO" id="GO:0015288">
    <property type="term" value="F:porin activity"/>
    <property type="evidence" value="ECO:0007669"/>
    <property type="project" value="TreeGrafter"/>
</dbReference>
<name>A0A5C2HA41_9BACT</name>
<keyword evidence="3" id="KW-0813">Transport</keyword>
<keyword evidence="5" id="KW-0812">Transmembrane</keyword>
<dbReference type="KEGG" id="apai:APAC_1256"/>
<dbReference type="EMBL" id="CP035928">
    <property type="protein sequence ID" value="QEP34375.1"/>
    <property type="molecule type" value="Genomic_DNA"/>
</dbReference>